<keyword evidence="4" id="KW-1003">Cell membrane</keyword>
<comment type="subcellular location">
    <subcellularLocation>
        <location evidence="1 8">Cell membrane</location>
        <topology evidence="1 8">Multi-pass membrane protein</topology>
    </subcellularLocation>
</comment>
<dbReference type="PROSITE" id="PS50928">
    <property type="entry name" value="ABC_TM1"/>
    <property type="match status" value="1"/>
</dbReference>
<dbReference type="PATRIC" id="fig|701521.8.peg.643"/>
<dbReference type="EMBL" id="CP003137">
    <property type="protein sequence ID" value="AEV94966.1"/>
    <property type="molecule type" value="Genomic_DNA"/>
</dbReference>
<sequence>MMGSSMSYFDFSQVDWGAMWGATWETVWVTLVSVLFSAIFGYLIGLVLFETKDSSNPTFKAINWVVGLLVNIFRSLPYIILLVLLIPFTNFVFRTITGPIAALPSLIFSASPFFARIVEMSFREIDQGVLEAAESMGASRWIIIFKVLLPESLPALVSGLTVTAISLVGYTAMAGAIGAGGLGALAYNSGFQQYNGTVLLVASVLIVLFVFIIQWTGDLIVKKIDKRVV</sequence>
<dbReference type="FunFam" id="1.10.3720.10:FF:000002">
    <property type="entry name" value="D-methionine ABC transporter permease MetI"/>
    <property type="match status" value="1"/>
</dbReference>
<feature type="transmembrane region" description="Helical" evidence="8">
    <location>
        <begin position="197"/>
        <end position="217"/>
    </location>
</feature>
<accession>G8PCI1</accession>
<keyword evidence="3 8" id="KW-0813">Transport</keyword>
<dbReference type="AlphaFoldDB" id="G8PCI1"/>
<comment type="similarity">
    <text evidence="2">Belongs to the binding-protein-dependent transport system permease family. CysTW subfamily.</text>
</comment>
<evidence type="ECO:0000256" key="4">
    <source>
        <dbReference type="ARBA" id="ARBA00022475"/>
    </source>
</evidence>
<dbReference type="SUPFAM" id="SSF161098">
    <property type="entry name" value="MetI-like"/>
    <property type="match status" value="1"/>
</dbReference>
<feature type="transmembrane region" description="Helical" evidence="8">
    <location>
        <begin position="92"/>
        <end position="115"/>
    </location>
</feature>
<keyword evidence="7 8" id="KW-0472">Membrane</keyword>
<evidence type="ECO:0000256" key="5">
    <source>
        <dbReference type="ARBA" id="ARBA00022692"/>
    </source>
</evidence>
<reference evidence="10 11" key="1">
    <citation type="journal article" date="2012" name="J. Bacteriol.">
        <title>Complete Genome Sequence of the Beer Spoilage Organism Pediococcus claussenii ATCC BAA-344T.</title>
        <authorList>
            <person name="Pittet V."/>
            <person name="Abegunde T."/>
            <person name="Marfleet T."/>
            <person name="Haakensen M."/>
            <person name="Morrow K."/>
            <person name="Jayaprakash T."/>
            <person name="Schroeder K."/>
            <person name="Trost B."/>
            <person name="Byrns S."/>
            <person name="Bergsveinson J."/>
            <person name="Kusalik A."/>
            <person name="Ziola B."/>
        </authorList>
    </citation>
    <scope>NUCLEOTIDE SEQUENCE [LARGE SCALE GENOMIC DNA]</scope>
    <source>
        <strain evidence="10 11">ATCC BAA-344</strain>
    </source>
</reference>
<dbReference type="GO" id="GO:0048473">
    <property type="term" value="P:D-methionine transmembrane transport"/>
    <property type="evidence" value="ECO:0007669"/>
    <property type="project" value="TreeGrafter"/>
</dbReference>
<dbReference type="PANTHER" id="PTHR30450:SF1">
    <property type="entry name" value="D-METHIONINE TRANSPORT SYSTEM PERMEASE PROTEIN METI-RELATED"/>
    <property type="match status" value="1"/>
</dbReference>
<evidence type="ECO:0000256" key="8">
    <source>
        <dbReference type="RuleBase" id="RU363032"/>
    </source>
</evidence>
<evidence type="ECO:0000256" key="1">
    <source>
        <dbReference type="ARBA" id="ARBA00004651"/>
    </source>
</evidence>
<feature type="transmembrane region" description="Helical" evidence="8">
    <location>
        <begin position="61"/>
        <end position="86"/>
    </location>
</feature>
<proteinExistence type="inferred from homology"/>
<feature type="domain" description="ABC transmembrane type-1" evidence="9">
    <location>
        <begin position="23"/>
        <end position="217"/>
    </location>
</feature>
<dbReference type="CDD" id="cd06261">
    <property type="entry name" value="TM_PBP2"/>
    <property type="match status" value="1"/>
</dbReference>
<evidence type="ECO:0000313" key="10">
    <source>
        <dbReference type="EMBL" id="AEV94966.1"/>
    </source>
</evidence>
<name>G8PCI1_PEDCP</name>
<dbReference type="eggNOG" id="COG2011">
    <property type="taxonomic scope" value="Bacteria"/>
</dbReference>
<keyword evidence="6 8" id="KW-1133">Transmembrane helix</keyword>
<evidence type="ECO:0000256" key="7">
    <source>
        <dbReference type="ARBA" id="ARBA00023136"/>
    </source>
</evidence>
<dbReference type="Gene3D" id="1.10.3720.10">
    <property type="entry name" value="MetI-like"/>
    <property type="match status" value="1"/>
</dbReference>
<dbReference type="InterPro" id="IPR000515">
    <property type="entry name" value="MetI-like"/>
</dbReference>
<dbReference type="InterPro" id="IPR035906">
    <property type="entry name" value="MetI-like_sf"/>
</dbReference>
<evidence type="ECO:0000256" key="2">
    <source>
        <dbReference type="ARBA" id="ARBA00007069"/>
    </source>
</evidence>
<dbReference type="STRING" id="701521.PECL_674"/>
<dbReference type="Pfam" id="PF00528">
    <property type="entry name" value="BPD_transp_1"/>
    <property type="match status" value="1"/>
</dbReference>
<dbReference type="Proteomes" id="UP000005444">
    <property type="component" value="Chromosome"/>
</dbReference>
<organism evidence="10 11">
    <name type="scientific">Pediococcus claussenii (strain ATCC BAA-344 / DSM 14800 / JCM 18046 / KCTC 3811 / LMG 21948 / P06)</name>
    <dbReference type="NCBI Taxonomy" id="701521"/>
    <lineage>
        <taxon>Bacteria</taxon>
        <taxon>Bacillati</taxon>
        <taxon>Bacillota</taxon>
        <taxon>Bacilli</taxon>
        <taxon>Lactobacillales</taxon>
        <taxon>Lactobacillaceae</taxon>
        <taxon>Pediococcus</taxon>
    </lineage>
</organism>
<evidence type="ECO:0000256" key="3">
    <source>
        <dbReference type="ARBA" id="ARBA00022448"/>
    </source>
</evidence>
<gene>
    <name evidence="10" type="primary">metI</name>
    <name evidence="10" type="ordered locus">PECL_674</name>
</gene>
<evidence type="ECO:0000256" key="6">
    <source>
        <dbReference type="ARBA" id="ARBA00022989"/>
    </source>
</evidence>
<feature type="transmembrane region" description="Helical" evidence="8">
    <location>
        <begin position="153"/>
        <end position="177"/>
    </location>
</feature>
<keyword evidence="5 8" id="KW-0812">Transmembrane</keyword>
<evidence type="ECO:0000259" key="9">
    <source>
        <dbReference type="PROSITE" id="PS50928"/>
    </source>
</evidence>
<dbReference type="KEGG" id="pce:PECL_674"/>
<dbReference type="PANTHER" id="PTHR30450">
    <property type="entry name" value="ABC TRANSPORTER PERMEASE"/>
    <property type="match status" value="1"/>
</dbReference>
<dbReference type="GO" id="GO:0005886">
    <property type="term" value="C:plasma membrane"/>
    <property type="evidence" value="ECO:0007669"/>
    <property type="project" value="UniProtKB-SubCell"/>
</dbReference>
<dbReference type="InterPro" id="IPR051322">
    <property type="entry name" value="AA_ABC_Transporter_Permease"/>
</dbReference>
<dbReference type="HOGENOM" id="CLU_077375_0_1_9"/>
<evidence type="ECO:0000313" key="11">
    <source>
        <dbReference type="Proteomes" id="UP000005444"/>
    </source>
</evidence>
<feature type="transmembrane region" description="Helical" evidence="8">
    <location>
        <begin position="27"/>
        <end position="49"/>
    </location>
</feature>
<protein>
    <submittedName>
        <fullName evidence="10">Methionine import system permease protein metI</fullName>
    </submittedName>
</protein>
<keyword evidence="11" id="KW-1185">Reference proteome</keyword>